<evidence type="ECO:0000313" key="1">
    <source>
        <dbReference type="EMBL" id="ACZ20628.1"/>
    </source>
</evidence>
<protein>
    <submittedName>
        <fullName evidence="1">Uncharacterized protein</fullName>
    </submittedName>
</protein>
<accession>D1BB62</accession>
<dbReference type="EMBL" id="CP001819">
    <property type="protein sequence ID" value="ACZ20628.1"/>
    <property type="molecule type" value="Genomic_DNA"/>
</dbReference>
<dbReference type="AlphaFoldDB" id="D1BB62"/>
<proteinExistence type="predicted"/>
<gene>
    <name evidence="1" type="ordered locus">Sked_06680</name>
</gene>
<dbReference type="RefSeq" id="WP_012865697.1">
    <property type="nucleotide sequence ID" value="NC_013521.1"/>
</dbReference>
<dbReference type="Proteomes" id="UP000000322">
    <property type="component" value="Chromosome"/>
</dbReference>
<evidence type="ECO:0000313" key="2">
    <source>
        <dbReference type="Proteomes" id="UP000000322"/>
    </source>
</evidence>
<reference evidence="1 2" key="1">
    <citation type="journal article" date="2009" name="Stand. Genomic Sci.">
        <title>Complete genome sequence of Sanguibacter keddieii type strain (ST-74).</title>
        <authorList>
            <person name="Ivanova N."/>
            <person name="Sikorski J."/>
            <person name="Sims D."/>
            <person name="Brettin T."/>
            <person name="Detter J.C."/>
            <person name="Han C."/>
            <person name="Lapidus A."/>
            <person name="Copeland A."/>
            <person name="Glavina Del Rio T."/>
            <person name="Nolan M."/>
            <person name="Chen F."/>
            <person name="Lucas S."/>
            <person name="Tice H."/>
            <person name="Cheng J.F."/>
            <person name="Bruce D."/>
            <person name="Goodwin L."/>
            <person name="Pitluck S."/>
            <person name="Pati A."/>
            <person name="Mavromatis K."/>
            <person name="Chen A."/>
            <person name="Palaniappan K."/>
            <person name="D'haeseleer P."/>
            <person name="Chain P."/>
            <person name="Bristow J."/>
            <person name="Eisen J.A."/>
            <person name="Markowitz V."/>
            <person name="Hugenholtz P."/>
            <person name="Goker M."/>
            <person name="Pukall R."/>
            <person name="Klenk H.P."/>
            <person name="Kyrpides N.C."/>
        </authorList>
    </citation>
    <scope>NUCLEOTIDE SEQUENCE [LARGE SCALE GENOMIC DNA]</scope>
    <source>
        <strain evidence="2">ATCC 51767 / DSM 10542 / NCFB 3025 / ST-74</strain>
    </source>
</reference>
<dbReference type="HOGENOM" id="CLU_2156597_0_0_11"/>
<dbReference type="OrthoDB" id="9848645at2"/>
<dbReference type="KEGG" id="ske:Sked_06680"/>
<organism evidence="1 2">
    <name type="scientific">Sanguibacter keddieii (strain ATCC 51767 / DSM 10542 / NCFB 3025 / ST-74)</name>
    <dbReference type="NCBI Taxonomy" id="446469"/>
    <lineage>
        <taxon>Bacteria</taxon>
        <taxon>Bacillati</taxon>
        <taxon>Actinomycetota</taxon>
        <taxon>Actinomycetes</taxon>
        <taxon>Micrococcales</taxon>
        <taxon>Sanguibacteraceae</taxon>
        <taxon>Sanguibacter</taxon>
    </lineage>
</organism>
<keyword evidence="2" id="KW-1185">Reference proteome</keyword>
<name>D1BB62_SANKS</name>
<sequence>MVDAMSSVANDAYSWWWVRRRWDSHVPSPRQQSADRIELVVYSESTWSFPAFRALVAEASSPEERLDVVEVFFEFLPWSLDVDGAARSWLRAVASEEPELTEMIQALEERL</sequence>
<dbReference type="STRING" id="446469.Sked_06680"/>